<protein>
    <submittedName>
        <fullName evidence="3">Uncharacterized protein</fullName>
    </submittedName>
</protein>
<keyword evidence="2" id="KW-0812">Transmembrane</keyword>
<proteinExistence type="predicted"/>
<evidence type="ECO:0000313" key="4">
    <source>
        <dbReference type="Proteomes" id="UP000442469"/>
    </source>
</evidence>
<accession>A0A6N8ER63</accession>
<feature type="compositionally biased region" description="Acidic residues" evidence="1">
    <location>
        <begin position="40"/>
        <end position="50"/>
    </location>
</feature>
<keyword evidence="2" id="KW-1133">Transmembrane helix</keyword>
<gene>
    <name evidence="3" type="ORF">GNQ08_06280</name>
</gene>
<comment type="caution">
    <text evidence="3">The sequence shown here is derived from an EMBL/GenBank/DDBJ whole genome shotgun (WGS) entry which is preliminary data.</text>
</comment>
<evidence type="ECO:0000256" key="2">
    <source>
        <dbReference type="SAM" id="Phobius"/>
    </source>
</evidence>
<feature type="region of interest" description="Disordered" evidence="1">
    <location>
        <begin position="26"/>
        <end position="50"/>
    </location>
</feature>
<dbReference type="EMBL" id="WNZZ01000003">
    <property type="protein sequence ID" value="MUG22034.1"/>
    <property type="molecule type" value="Genomic_DNA"/>
</dbReference>
<dbReference type="AlphaFoldDB" id="A0A6N8ER63"/>
<reference evidence="3 4" key="1">
    <citation type="submission" date="2019-11" db="EMBL/GenBank/DDBJ databases">
        <title>Draft genome sequences of five Paenibacillus species of dairy origin.</title>
        <authorList>
            <person name="Olajide A.M."/>
            <person name="Chen S."/>
            <person name="Lapointe G."/>
        </authorList>
    </citation>
    <scope>NUCLEOTIDE SEQUENCE [LARGE SCALE GENOMIC DNA]</scope>
    <source>
        <strain evidence="3 4">3CT49</strain>
    </source>
</reference>
<sequence>MNTTVSETLFWLFIVAIIVFGARFSSNKKKNSGDDGRDGYDDDDVDSGDD</sequence>
<evidence type="ECO:0000313" key="3">
    <source>
        <dbReference type="EMBL" id="MUG22034.1"/>
    </source>
</evidence>
<dbReference type="Proteomes" id="UP000442469">
    <property type="component" value="Unassembled WGS sequence"/>
</dbReference>
<evidence type="ECO:0000256" key="1">
    <source>
        <dbReference type="SAM" id="MobiDB-lite"/>
    </source>
</evidence>
<dbReference type="RefSeq" id="WP_196427467.1">
    <property type="nucleotide sequence ID" value="NZ_CP086393.1"/>
</dbReference>
<feature type="transmembrane region" description="Helical" evidence="2">
    <location>
        <begin position="6"/>
        <end position="24"/>
    </location>
</feature>
<name>A0A6N8ER63_PAEMA</name>
<organism evidence="3 4">
    <name type="scientific">Paenibacillus macerans</name>
    <name type="common">Bacillus macerans</name>
    <dbReference type="NCBI Taxonomy" id="44252"/>
    <lineage>
        <taxon>Bacteria</taxon>
        <taxon>Bacillati</taxon>
        <taxon>Bacillota</taxon>
        <taxon>Bacilli</taxon>
        <taxon>Bacillales</taxon>
        <taxon>Paenibacillaceae</taxon>
        <taxon>Paenibacillus</taxon>
    </lineage>
</organism>
<keyword evidence="2" id="KW-0472">Membrane</keyword>